<protein>
    <recommendedName>
        <fullName evidence="9">Glycosyltransferase RgtA/B/C/D-like domain-containing protein</fullName>
    </recommendedName>
</protein>
<feature type="transmembrane region" description="Helical" evidence="8">
    <location>
        <begin position="101"/>
        <end position="120"/>
    </location>
</feature>
<dbReference type="PANTHER" id="PTHR33908:SF3">
    <property type="entry name" value="UNDECAPRENYL PHOSPHATE-ALPHA-4-AMINO-4-DEOXY-L-ARABINOSE ARABINOSYL TRANSFERASE"/>
    <property type="match status" value="1"/>
</dbReference>
<evidence type="ECO:0000313" key="11">
    <source>
        <dbReference type="Proteomes" id="UP001501095"/>
    </source>
</evidence>
<evidence type="ECO:0000259" key="9">
    <source>
        <dbReference type="Pfam" id="PF13231"/>
    </source>
</evidence>
<feature type="domain" description="Glycosyltransferase RgtA/B/C/D-like" evidence="9">
    <location>
        <begin position="34"/>
        <end position="180"/>
    </location>
</feature>
<feature type="transmembrane region" description="Helical" evidence="8">
    <location>
        <begin position="126"/>
        <end position="152"/>
    </location>
</feature>
<evidence type="ECO:0000256" key="4">
    <source>
        <dbReference type="ARBA" id="ARBA00022679"/>
    </source>
</evidence>
<keyword evidence="2" id="KW-1003">Cell membrane</keyword>
<evidence type="ECO:0000256" key="7">
    <source>
        <dbReference type="ARBA" id="ARBA00023136"/>
    </source>
</evidence>
<evidence type="ECO:0000256" key="3">
    <source>
        <dbReference type="ARBA" id="ARBA00022676"/>
    </source>
</evidence>
<feature type="transmembrane region" description="Helical" evidence="8">
    <location>
        <begin position="244"/>
        <end position="264"/>
    </location>
</feature>
<keyword evidence="6 8" id="KW-1133">Transmembrane helix</keyword>
<reference evidence="10 11" key="1">
    <citation type="journal article" date="2019" name="Int. J. Syst. Evol. Microbiol.">
        <title>The Global Catalogue of Microorganisms (GCM) 10K type strain sequencing project: providing services to taxonomists for standard genome sequencing and annotation.</title>
        <authorList>
            <consortium name="The Broad Institute Genomics Platform"/>
            <consortium name="The Broad Institute Genome Sequencing Center for Infectious Disease"/>
            <person name="Wu L."/>
            <person name="Ma J."/>
        </authorList>
    </citation>
    <scope>NUCLEOTIDE SEQUENCE [LARGE SCALE GENOMIC DNA]</scope>
    <source>
        <strain evidence="10 11">JCM 6924</strain>
    </source>
</reference>
<feature type="transmembrane region" description="Helical" evidence="8">
    <location>
        <begin position="49"/>
        <end position="68"/>
    </location>
</feature>
<keyword evidence="5 8" id="KW-0812">Transmembrane</keyword>
<feature type="transmembrane region" description="Helical" evidence="8">
    <location>
        <begin position="205"/>
        <end position="223"/>
    </location>
</feature>
<name>A0ABN3P4A4_9ACTN</name>
<keyword evidence="7 8" id="KW-0472">Membrane</keyword>
<comment type="subcellular location">
    <subcellularLocation>
        <location evidence="1">Cell membrane</location>
        <topology evidence="1">Multi-pass membrane protein</topology>
    </subcellularLocation>
</comment>
<feature type="transmembrane region" description="Helical" evidence="8">
    <location>
        <begin position="164"/>
        <end position="185"/>
    </location>
</feature>
<dbReference type="RefSeq" id="WP_344543336.1">
    <property type="nucleotide sequence ID" value="NZ_BAAATM010000025.1"/>
</dbReference>
<dbReference type="InterPro" id="IPR038731">
    <property type="entry name" value="RgtA/B/C-like"/>
</dbReference>
<gene>
    <name evidence="10" type="ORF">GCM10010423_67180</name>
</gene>
<dbReference type="InterPro" id="IPR050297">
    <property type="entry name" value="LipidA_mod_glycosyltrf_83"/>
</dbReference>
<proteinExistence type="predicted"/>
<evidence type="ECO:0000256" key="6">
    <source>
        <dbReference type="ARBA" id="ARBA00022989"/>
    </source>
</evidence>
<dbReference type="PANTHER" id="PTHR33908">
    <property type="entry name" value="MANNOSYLTRANSFERASE YKCB-RELATED"/>
    <property type="match status" value="1"/>
</dbReference>
<evidence type="ECO:0000256" key="5">
    <source>
        <dbReference type="ARBA" id="ARBA00022692"/>
    </source>
</evidence>
<keyword evidence="4" id="KW-0808">Transferase</keyword>
<sequence length="457" mass="47691">MWQDEAFTYDMAHRTLPDLWATLGGADAVHGLYYLLMHGVFRLWDGGLVALRLPSVLAMAGAAAGVAALGRRLAGPRAGLAGGLVFALLPAVQRYAQEGRSYALVTALVVAGTWTLVRACGSRRRLWWICYFALALLSCLLHEFAVLAPAAHGVALLAARASRAVLVCWATAVCATAAAVAPLVLLSLGQSGQVAWIEVSPGGDVLGFALIAGVGVLCAAVHRRSGSGGGAPPRGLPGGRRPPAGTPATLALPLLLVPPAALLLASLVKPLYVDRYVLYAQAGLALLVGAALDALWRSGRARPAVALATAAAVLAAVGPVGTQLRGPQSRTDDVGAIAEAVREAALPGDGVLFLPAGRRVWTFGHEPATYGAVDLALAEPRQRAHTLLDTEVPAAVIPGRVLHVSRVVVVREPDRERHEASARDEAKKAALREHFTRCARSSVGTARIEVYEHGDHC</sequence>
<dbReference type="Pfam" id="PF13231">
    <property type="entry name" value="PMT_2"/>
    <property type="match status" value="1"/>
</dbReference>
<feature type="transmembrane region" description="Helical" evidence="8">
    <location>
        <begin position="276"/>
        <end position="296"/>
    </location>
</feature>
<evidence type="ECO:0000313" key="10">
    <source>
        <dbReference type="EMBL" id="GAA2556297.1"/>
    </source>
</evidence>
<keyword evidence="3" id="KW-0328">Glycosyltransferase</keyword>
<keyword evidence="11" id="KW-1185">Reference proteome</keyword>
<accession>A0ABN3P4A4</accession>
<feature type="transmembrane region" description="Helical" evidence="8">
    <location>
        <begin position="20"/>
        <end position="37"/>
    </location>
</feature>
<evidence type="ECO:0000256" key="1">
    <source>
        <dbReference type="ARBA" id="ARBA00004651"/>
    </source>
</evidence>
<dbReference type="EMBL" id="BAAATM010000025">
    <property type="protein sequence ID" value="GAA2556297.1"/>
    <property type="molecule type" value="Genomic_DNA"/>
</dbReference>
<dbReference type="Proteomes" id="UP001501095">
    <property type="component" value="Unassembled WGS sequence"/>
</dbReference>
<organism evidence="10 11">
    <name type="scientific">Streptomyces levis</name>
    <dbReference type="NCBI Taxonomy" id="285566"/>
    <lineage>
        <taxon>Bacteria</taxon>
        <taxon>Bacillati</taxon>
        <taxon>Actinomycetota</taxon>
        <taxon>Actinomycetes</taxon>
        <taxon>Kitasatosporales</taxon>
        <taxon>Streptomycetaceae</taxon>
        <taxon>Streptomyces</taxon>
    </lineage>
</organism>
<evidence type="ECO:0000256" key="8">
    <source>
        <dbReference type="SAM" id="Phobius"/>
    </source>
</evidence>
<evidence type="ECO:0000256" key="2">
    <source>
        <dbReference type="ARBA" id="ARBA00022475"/>
    </source>
</evidence>
<comment type="caution">
    <text evidence="10">The sequence shown here is derived from an EMBL/GenBank/DDBJ whole genome shotgun (WGS) entry which is preliminary data.</text>
</comment>